<keyword evidence="2" id="KW-1185">Reference proteome</keyword>
<dbReference type="AlphaFoldDB" id="A0A077ZHU8"/>
<protein>
    <submittedName>
        <fullName evidence="1">Uncharacterized protein</fullName>
    </submittedName>
</protein>
<organism evidence="1 2">
    <name type="scientific">Trichuris trichiura</name>
    <name type="common">Whipworm</name>
    <name type="synonym">Trichocephalus trichiurus</name>
    <dbReference type="NCBI Taxonomy" id="36087"/>
    <lineage>
        <taxon>Eukaryota</taxon>
        <taxon>Metazoa</taxon>
        <taxon>Ecdysozoa</taxon>
        <taxon>Nematoda</taxon>
        <taxon>Enoplea</taxon>
        <taxon>Dorylaimia</taxon>
        <taxon>Trichinellida</taxon>
        <taxon>Trichuridae</taxon>
        <taxon>Trichuris</taxon>
    </lineage>
</organism>
<sequence length="148" mass="16293">MDAIIKIKELATVGNKLLVSSEFHACTNVASFITVLNAIVNKMQSLNIVLDDATIVGKAVQCLLPKFYYFRQSWRLSAPKFAKLSDLSLTGTVGAAFVERKPRSSSMNAKNACRYKNIWYAGIAKERSHSEGMPQQTVHGYGCTESGK</sequence>
<gene>
    <name evidence="1" type="ORF">TTRE_0000828801</name>
</gene>
<evidence type="ECO:0000313" key="2">
    <source>
        <dbReference type="Proteomes" id="UP000030665"/>
    </source>
</evidence>
<reference evidence="1" key="2">
    <citation type="submission" date="2014-03" db="EMBL/GenBank/DDBJ databases">
        <title>The whipworm genome and dual-species transcriptomics of an intimate host-pathogen interaction.</title>
        <authorList>
            <person name="Foth B.J."/>
            <person name="Tsai I.J."/>
            <person name="Reid A.J."/>
            <person name="Bancroft A.J."/>
            <person name="Nichol S."/>
            <person name="Tracey A."/>
            <person name="Holroyd N."/>
            <person name="Cotton J.A."/>
            <person name="Stanley E.J."/>
            <person name="Zarowiecki M."/>
            <person name="Liu J.Z."/>
            <person name="Huckvale T."/>
            <person name="Cooper P.J."/>
            <person name="Grencis R.K."/>
            <person name="Berriman M."/>
        </authorList>
    </citation>
    <scope>NUCLEOTIDE SEQUENCE [LARGE SCALE GENOMIC DNA]</scope>
</reference>
<proteinExistence type="predicted"/>
<reference evidence="1" key="1">
    <citation type="submission" date="2014-01" db="EMBL/GenBank/DDBJ databases">
        <authorList>
            <person name="Aslett M."/>
        </authorList>
    </citation>
    <scope>NUCLEOTIDE SEQUENCE</scope>
</reference>
<dbReference type="STRING" id="36087.A0A077ZHU8"/>
<name>A0A077ZHU8_TRITR</name>
<evidence type="ECO:0000313" key="1">
    <source>
        <dbReference type="EMBL" id="CDW59941.1"/>
    </source>
</evidence>
<dbReference type="OrthoDB" id="5917205at2759"/>
<dbReference type="EMBL" id="HG806794">
    <property type="protein sequence ID" value="CDW59941.1"/>
    <property type="molecule type" value="Genomic_DNA"/>
</dbReference>
<accession>A0A077ZHU8</accession>
<dbReference type="Proteomes" id="UP000030665">
    <property type="component" value="Unassembled WGS sequence"/>
</dbReference>